<dbReference type="PROSITE" id="PS51063">
    <property type="entry name" value="HTH_CRP_2"/>
    <property type="match status" value="1"/>
</dbReference>
<keyword evidence="1" id="KW-0805">Transcription regulation</keyword>
<dbReference type="InterPro" id="IPR014710">
    <property type="entry name" value="RmlC-like_jellyroll"/>
</dbReference>
<dbReference type="SMART" id="SM00100">
    <property type="entry name" value="cNMP"/>
    <property type="match status" value="1"/>
</dbReference>
<accession>A0A9D2B8A8</accession>
<dbReference type="GO" id="GO:0003700">
    <property type="term" value="F:DNA-binding transcription factor activity"/>
    <property type="evidence" value="ECO:0007669"/>
    <property type="project" value="TreeGrafter"/>
</dbReference>
<reference evidence="6" key="2">
    <citation type="submission" date="2021-04" db="EMBL/GenBank/DDBJ databases">
        <authorList>
            <person name="Gilroy R."/>
        </authorList>
    </citation>
    <scope>NUCLEOTIDE SEQUENCE</scope>
    <source>
        <strain evidence="6">CHK191-13928</strain>
    </source>
</reference>
<organism evidence="6 7">
    <name type="scientific">Candidatus Anaerostipes excrementavium</name>
    <dbReference type="NCBI Taxonomy" id="2838463"/>
    <lineage>
        <taxon>Bacteria</taxon>
        <taxon>Bacillati</taxon>
        <taxon>Bacillota</taxon>
        <taxon>Clostridia</taxon>
        <taxon>Lachnospirales</taxon>
        <taxon>Lachnospiraceae</taxon>
        <taxon>Anaerostipes</taxon>
    </lineage>
</organism>
<dbReference type="InterPro" id="IPR036390">
    <property type="entry name" value="WH_DNA-bd_sf"/>
</dbReference>
<dbReference type="SMART" id="SM00419">
    <property type="entry name" value="HTH_CRP"/>
    <property type="match status" value="1"/>
</dbReference>
<protein>
    <submittedName>
        <fullName evidence="6">Crp/Fnr family transcriptional regulator</fullName>
    </submittedName>
</protein>
<dbReference type="PANTHER" id="PTHR24567">
    <property type="entry name" value="CRP FAMILY TRANSCRIPTIONAL REGULATORY PROTEIN"/>
    <property type="match status" value="1"/>
</dbReference>
<dbReference type="GO" id="GO:0003677">
    <property type="term" value="F:DNA binding"/>
    <property type="evidence" value="ECO:0007669"/>
    <property type="project" value="UniProtKB-KW"/>
</dbReference>
<evidence type="ECO:0000256" key="3">
    <source>
        <dbReference type="ARBA" id="ARBA00023163"/>
    </source>
</evidence>
<feature type="domain" description="HTH crp-type" evidence="5">
    <location>
        <begin position="149"/>
        <end position="216"/>
    </location>
</feature>
<evidence type="ECO:0000256" key="2">
    <source>
        <dbReference type="ARBA" id="ARBA00023125"/>
    </source>
</evidence>
<dbReference type="InterPro" id="IPR000595">
    <property type="entry name" value="cNMP-bd_dom"/>
</dbReference>
<sequence length="226" mass="25962">MELKDTLLFQNLDDEEIQKILHCAQGKILSYKKGQVIIFPDDRPTNLYLILDGTVILEQYNFMGKPMNIEHRSAGELFGETDVFLEKPTFNYTARTSSPCKILTASRSFFFHTCEKSCEHHSQAIFNMLHIFALNNQEQQKRLEILTCGELEQRVARYLLENISGSSVCTLHMNRGELAAYLNTTRPSLSRSLSALQNQNFIRILSRMQIKILDLHALQDISDGLF</sequence>
<dbReference type="EMBL" id="DXEM01000007">
    <property type="protein sequence ID" value="HIX66985.1"/>
    <property type="molecule type" value="Genomic_DNA"/>
</dbReference>
<dbReference type="SUPFAM" id="SSF46785">
    <property type="entry name" value="Winged helix' DNA-binding domain"/>
    <property type="match status" value="1"/>
</dbReference>
<evidence type="ECO:0000313" key="6">
    <source>
        <dbReference type="EMBL" id="HIX66985.1"/>
    </source>
</evidence>
<dbReference type="Gene3D" id="2.60.120.10">
    <property type="entry name" value="Jelly Rolls"/>
    <property type="match status" value="1"/>
</dbReference>
<dbReference type="CDD" id="cd00038">
    <property type="entry name" value="CAP_ED"/>
    <property type="match status" value="1"/>
</dbReference>
<evidence type="ECO:0000313" key="7">
    <source>
        <dbReference type="Proteomes" id="UP000886721"/>
    </source>
</evidence>
<proteinExistence type="predicted"/>
<name>A0A9D2B8A8_9FIRM</name>
<gene>
    <name evidence="6" type="ORF">H9735_02515</name>
</gene>
<dbReference type="InterPro" id="IPR018490">
    <property type="entry name" value="cNMP-bd_dom_sf"/>
</dbReference>
<dbReference type="Proteomes" id="UP000886721">
    <property type="component" value="Unassembled WGS sequence"/>
</dbReference>
<dbReference type="GO" id="GO:0005829">
    <property type="term" value="C:cytosol"/>
    <property type="evidence" value="ECO:0007669"/>
    <property type="project" value="TreeGrafter"/>
</dbReference>
<dbReference type="Pfam" id="PF13545">
    <property type="entry name" value="HTH_Crp_2"/>
    <property type="match status" value="1"/>
</dbReference>
<dbReference type="InterPro" id="IPR012318">
    <property type="entry name" value="HTH_CRP"/>
</dbReference>
<dbReference type="InterPro" id="IPR050397">
    <property type="entry name" value="Env_Response_Regulators"/>
</dbReference>
<keyword evidence="2" id="KW-0238">DNA-binding</keyword>
<dbReference type="AlphaFoldDB" id="A0A9D2B8A8"/>
<reference evidence="6" key="1">
    <citation type="journal article" date="2021" name="PeerJ">
        <title>Extensive microbial diversity within the chicken gut microbiome revealed by metagenomics and culture.</title>
        <authorList>
            <person name="Gilroy R."/>
            <person name="Ravi A."/>
            <person name="Getino M."/>
            <person name="Pursley I."/>
            <person name="Horton D.L."/>
            <person name="Alikhan N.F."/>
            <person name="Baker D."/>
            <person name="Gharbi K."/>
            <person name="Hall N."/>
            <person name="Watson M."/>
            <person name="Adriaenssens E.M."/>
            <person name="Foster-Nyarko E."/>
            <person name="Jarju S."/>
            <person name="Secka A."/>
            <person name="Antonio M."/>
            <person name="Oren A."/>
            <person name="Chaudhuri R.R."/>
            <person name="La Ragione R."/>
            <person name="Hildebrand F."/>
            <person name="Pallen M.J."/>
        </authorList>
    </citation>
    <scope>NUCLEOTIDE SEQUENCE</scope>
    <source>
        <strain evidence="6">CHK191-13928</strain>
    </source>
</reference>
<comment type="caution">
    <text evidence="6">The sequence shown here is derived from an EMBL/GenBank/DDBJ whole genome shotgun (WGS) entry which is preliminary data.</text>
</comment>
<dbReference type="PROSITE" id="PS50042">
    <property type="entry name" value="CNMP_BINDING_3"/>
    <property type="match status" value="1"/>
</dbReference>
<feature type="domain" description="Cyclic nucleotide-binding" evidence="4">
    <location>
        <begin position="8"/>
        <end position="110"/>
    </location>
</feature>
<evidence type="ECO:0000256" key="1">
    <source>
        <dbReference type="ARBA" id="ARBA00023015"/>
    </source>
</evidence>
<evidence type="ECO:0000259" key="5">
    <source>
        <dbReference type="PROSITE" id="PS51063"/>
    </source>
</evidence>
<dbReference type="SUPFAM" id="SSF51206">
    <property type="entry name" value="cAMP-binding domain-like"/>
    <property type="match status" value="1"/>
</dbReference>
<dbReference type="PANTHER" id="PTHR24567:SF26">
    <property type="entry name" value="REGULATORY PROTEIN YEIL"/>
    <property type="match status" value="1"/>
</dbReference>
<evidence type="ECO:0000259" key="4">
    <source>
        <dbReference type="PROSITE" id="PS50042"/>
    </source>
</evidence>
<keyword evidence="3" id="KW-0804">Transcription</keyword>
<dbReference type="Pfam" id="PF00027">
    <property type="entry name" value="cNMP_binding"/>
    <property type="match status" value="1"/>
</dbReference>